<dbReference type="InterPro" id="IPR045062">
    <property type="entry name" value="Cyt_c_biogenesis_CcsA/CcmC"/>
</dbReference>
<sequence length="272" mass="32012">MFDFKWLYEFIIFIYCLSLIGYFIDFIQYNRKANRIAFWLLSMVWVLQTLFLLGEMLAYSNFPISTIYDGLYFYAWILVTFSLVINRLFRVDFFIFFTNVLGFFLMVLHIFTRANSDATEQSMRLVSELLVTHITLAMVSYGFFTFSCIFSFMYLLQYRLLKEKRWNKWLLRLGDLGKLDSLSYIAVVLGVPLLLIANILGVIWGYTSTDVFYIFDSKTLGSFVVLGVYLTYLALRVVRGYQGRAMALYNTLAFLFLLVNFFLFGSLSNFHF</sequence>
<evidence type="ECO:0000259" key="6">
    <source>
        <dbReference type="Pfam" id="PF01578"/>
    </source>
</evidence>
<dbReference type="EMBL" id="AVBF01000007">
    <property type="protein sequence ID" value="KGP73869.1"/>
    <property type="molecule type" value="Genomic_DNA"/>
</dbReference>
<feature type="transmembrane region" description="Helical" evidence="5">
    <location>
        <begin position="96"/>
        <end position="114"/>
    </location>
</feature>
<feature type="transmembrane region" description="Helical" evidence="5">
    <location>
        <begin position="36"/>
        <end position="59"/>
    </location>
</feature>
<dbReference type="GO" id="GO:0017004">
    <property type="term" value="P:cytochrome complex assembly"/>
    <property type="evidence" value="ECO:0007669"/>
    <property type="project" value="InterPro"/>
</dbReference>
<dbReference type="PANTHER" id="PTHR30071">
    <property type="entry name" value="HEME EXPORTER PROTEIN C"/>
    <property type="match status" value="1"/>
</dbReference>
<dbReference type="InterPro" id="IPR002541">
    <property type="entry name" value="Cyt_c_assembly"/>
</dbReference>
<feature type="transmembrane region" description="Helical" evidence="5">
    <location>
        <begin position="71"/>
        <end position="89"/>
    </location>
</feature>
<feature type="transmembrane region" description="Helical" evidence="5">
    <location>
        <begin position="212"/>
        <end position="235"/>
    </location>
</feature>
<feature type="transmembrane region" description="Helical" evidence="5">
    <location>
        <begin position="6"/>
        <end position="24"/>
    </location>
</feature>
<evidence type="ECO:0000256" key="2">
    <source>
        <dbReference type="ARBA" id="ARBA00022692"/>
    </source>
</evidence>
<evidence type="ECO:0000313" key="8">
    <source>
        <dbReference type="Proteomes" id="UP000030147"/>
    </source>
</evidence>
<organism evidence="7 8">
    <name type="scientific">Pontibacillus yanchengensis Y32</name>
    <dbReference type="NCBI Taxonomy" id="1385514"/>
    <lineage>
        <taxon>Bacteria</taxon>
        <taxon>Bacillati</taxon>
        <taxon>Bacillota</taxon>
        <taxon>Bacilli</taxon>
        <taxon>Bacillales</taxon>
        <taxon>Bacillaceae</taxon>
        <taxon>Pontibacillus</taxon>
    </lineage>
</organism>
<dbReference type="Proteomes" id="UP000030147">
    <property type="component" value="Unassembled WGS sequence"/>
</dbReference>
<dbReference type="PANTHER" id="PTHR30071:SF15">
    <property type="entry name" value="PROTEIN HEMX"/>
    <property type="match status" value="1"/>
</dbReference>
<gene>
    <name evidence="7" type="ORF">N782_21140</name>
</gene>
<keyword evidence="2 5" id="KW-0812">Transmembrane</keyword>
<feature type="transmembrane region" description="Helical" evidence="5">
    <location>
        <begin position="134"/>
        <end position="161"/>
    </location>
</feature>
<dbReference type="AlphaFoldDB" id="A0A0A2TEC7"/>
<keyword evidence="3 5" id="KW-1133">Transmembrane helix</keyword>
<evidence type="ECO:0000256" key="5">
    <source>
        <dbReference type="SAM" id="Phobius"/>
    </source>
</evidence>
<dbReference type="RefSeq" id="WP_036816559.1">
    <property type="nucleotide sequence ID" value="NZ_AVBF01000007.1"/>
</dbReference>
<reference evidence="7 8" key="1">
    <citation type="journal article" date="2015" name="Stand. Genomic Sci.">
        <title>High quality draft genome sequence of the moderately halophilic bacterium Pontibacillus yanchengensis Y32(T) and comparison among Pontibacillus genomes.</title>
        <authorList>
            <person name="Huang J."/>
            <person name="Qiao Z.X."/>
            <person name="Tang J.W."/>
            <person name="Wang G."/>
        </authorList>
    </citation>
    <scope>NUCLEOTIDE SEQUENCE [LARGE SCALE GENOMIC DNA]</scope>
    <source>
        <strain evidence="7 8">Y32</strain>
    </source>
</reference>
<feature type="transmembrane region" description="Helical" evidence="5">
    <location>
        <begin position="247"/>
        <end position="267"/>
    </location>
</feature>
<dbReference type="GO" id="GO:0020037">
    <property type="term" value="F:heme binding"/>
    <property type="evidence" value="ECO:0007669"/>
    <property type="project" value="InterPro"/>
</dbReference>
<dbReference type="eggNOG" id="COG0755">
    <property type="taxonomic scope" value="Bacteria"/>
</dbReference>
<dbReference type="STRING" id="1385514.N782_21140"/>
<accession>A0A0A2TEC7</accession>
<dbReference type="Pfam" id="PF01578">
    <property type="entry name" value="Cytochrom_C_asm"/>
    <property type="match status" value="1"/>
</dbReference>
<evidence type="ECO:0000313" key="7">
    <source>
        <dbReference type="EMBL" id="KGP73869.1"/>
    </source>
</evidence>
<comment type="subcellular location">
    <subcellularLocation>
        <location evidence="1">Membrane</location>
        <topology evidence="1">Multi-pass membrane protein</topology>
    </subcellularLocation>
</comment>
<evidence type="ECO:0000256" key="3">
    <source>
        <dbReference type="ARBA" id="ARBA00022989"/>
    </source>
</evidence>
<keyword evidence="4 5" id="KW-0472">Membrane</keyword>
<feature type="transmembrane region" description="Helical" evidence="5">
    <location>
        <begin position="182"/>
        <end position="206"/>
    </location>
</feature>
<dbReference type="OrthoDB" id="2417400at2"/>
<protein>
    <submittedName>
        <fullName evidence="7">Cytochrome C assembly protein</fullName>
    </submittedName>
</protein>
<comment type="caution">
    <text evidence="7">The sequence shown here is derived from an EMBL/GenBank/DDBJ whole genome shotgun (WGS) entry which is preliminary data.</text>
</comment>
<dbReference type="GO" id="GO:0005886">
    <property type="term" value="C:plasma membrane"/>
    <property type="evidence" value="ECO:0007669"/>
    <property type="project" value="TreeGrafter"/>
</dbReference>
<evidence type="ECO:0000256" key="4">
    <source>
        <dbReference type="ARBA" id="ARBA00023136"/>
    </source>
</evidence>
<evidence type="ECO:0000256" key="1">
    <source>
        <dbReference type="ARBA" id="ARBA00004141"/>
    </source>
</evidence>
<name>A0A0A2TEC7_9BACI</name>
<proteinExistence type="predicted"/>
<keyword evidence="8" id="KW-1185">Reference proteome</keyword>
<feature type="domain" description="Cytochrome c assembly protein" evidence="6">
    <location>
        <begin position="65"/>
        <end position="268"/>
    </location>
</feature>